<proteinExistence type="predicted"/>
<feature type="domain" description="Reverse transcriptase RNase H-like" evidence="9">
    <location>
        <begin position="1127"/>
        <end position="1199"/>
    </location>
</feature>
<evidence type="ECO:0000256" key="7">
    <source>
        <dbReference type="SAM" id="MobiDB-lite"/>
    </source>
</evidence>
<keyword evidence="4" id="KW-0255">Endonuclease</keyword>
<dbReference type="CDD" id="cd01647">
    <property type="entry name" value="RT_LTR"/>
    <property type="match status" value="1"/>
</dbReference>
<dbReference type="Pfam" id="PF00078">
    <property type="entry name" value="RVT_1"/>
    <property type="match status" value="1"/>
</dbReference>
<dbReference type="Gene3D" id="3.10.10.10">
    <property type="entry name" value="HIV Type 1 Reverse Transcriptase, subunit A, domain 1"/>
    <property type="match status" value="1"/>
</dbReference>
<keyword evidence="1" id="KW-0808">Transferase</keyword>
<sequence>MALAQIVDDTQACIDRIEQRIRSLHVSDGVMGWDGYDDLLVEALPVEFCMPDIERYTGIGCPRIHLQLYSAVMHGHRLEEAHMIMLFPLSLSGAAQRWFASLDPSRRRTWADLALYGIEEGIVRGLWADFFPSDSKGKKPGSGSRPSDVGTIGTTRHRPTAPYRPIGPTYLHPTSQPIYATQAPQRAPIQFHQQYRAPSPPRPTRQFIQLGMPLIRAFQRLVEGGRPAVTIDPLPTHDTRVVPPPAGGIHLIEFSGDEIFMMGWDRKAPQPISLYKDSDFSGYIHGQQVPRPLRLIPDEIPRQTAVSPYGPVHRDVQIVIPSGRVAQPPPIDRPFAGTDAREDVQREDDEIFYQLRTTHALISIWSLLASSSTHRNVLIRALSQIKVDTATTLEGLIHFLTADRATCIVFSDDDLPPEGSDQIRPLFIDVACLGRRVPSILLDNGSALNVCPLVTAIALGFSPSNFGPSTQTVRAYYGTQRTVMESEVHTRGGIITIQSDRDVVTYSEPVLQISHSEDDLHLTGFTFDEVQVVSLEDDSRDMVPMSFDQYNNTLVLSMMRGMSYMPGLGLGHRQQGPREFDFTVDHDIPYGLGYTPSKENARPMARPHRDKVRACLFGVPFDYPFRPYTFQLADYFTRGSEHAPRIDGVDHALEHMCLSSETTEPPEAMIVASPSPDRAKVFSMCFPEEIPDYDLPMDLGDGFDGVILPDTYMDEMDMIGTGRILNTASCGPHYAFDMFGVSMIDFDDVTLYNACIDVMDVIDTSRILDAFPPGPRSAFDVFGISMLEFDGDGLVATDIAHDTVSIEGASEFVDLPLSFDTMSEFVTRFDDISDGNNDMSIFEYLPVSQHFPLIAPPAPTTHVCDVDDVGDTDDPLSGQSECDSNSDTEDRKVTPISGSIDLIDFRAPDQTRELRIGSFLSSDERSRLIDLLSLKDDFPLPHIDMLVDSTAGHSMLSFMDGFSGYNQILMALEDMEKTSFITEWGTYCYRIMPFGLKNARATYQRVVTTLFHDMMHRDVEVYVDDMIVKSRDRCTFGVTYGKLLGHIVSECGIEVDPENIRAILDMPAPRTEREIRGFLGRLQYISRFIARLIDICEPIFLLLRKNQPTVWNNDCQRVFEKIKEYMALGCMLAQLDDSRKERAIYYLSKRMLEYEYRYIMIERLYLALVWATKRLRHYVTEYSILLVSRLDTLRYLFDRLVLTDHLASLPVSDDRPIDDDFLNEQFVSVTNITGWSLYFDGAANQSGSGDCAKPWSQTVGDPRGFQLGYSTDLRFEELRYIHLPRVENQFANALSTLASVIEILVGVTVRPLLIETRSVPAYCCLIRILRTRMSYLGIMTFTSSCYVVLTLSQPQPRIGEL</sequence>
<dbReference type="Gene3D" id="3.30.70.270">
    <property type="match status" value="2"/>
</dbReference>
<feature type="region of interest" description="Disordered" evidence="7">
    <location>
        <begin position="869"/>
        <end position="891"/>
    </location>
</feature>
<evidence type="ECO:0000256" key="5">
    <source>
        <dbReference type="ARBA" id="ARBA00022801"/>
    </source>
</evidence>
<dbReference type="SUPFAM" id="SSF56672">
    <property type="entry name" value="DNA/RNA polymerases"/>
    <property type="match status" value="1"/>
</dbReference>
<evidence type="ECO:0000256" key="6">
    <source>
        <dbReference type="ARBA" id="ARBA00022918"/>
    </source>
</evidence>
<evidence type="ECO:0000256" key="2">
    <source>
        <dbReference type="ARBA" id="ARBA00022695"/>
    </source>
</evidence>
<dbReference type="GO" id="GO:0004519">
    <property type="term" value="F:endonuclease activity"/>
    <property type="evidence" value="ECO:0007669"/>
    <property type="project" value="UniProtKB-KW"/>
</dbReference>
<dbReference type="InterPro" id="IPR043128">
    <property type="entry name" value="Rev_trsase/Diguanyl_cyclase"/>
</dbReference>
<name>A5BS45_VITVI</name>
<evidence type="ECO:0008006" key="11">
    <source>
        <dbReference type="Google" id="ProtNLM"/>
    </source>
</evidence>
<evidence type="ECO:0000313" key="10">
    <source>
        <dbReference type="EMBL" id="CAN79247.1"/>
    </source>
</evidence>
<protein>
    <recommendedName>
        <fullName evidence="11">Retrovirus-related Pol polyprotein from transposon 17.6</fullName>
    </recommendedName>
</protein>
<evidence type="ECO:0000259" key="9">
    <source>
        <dbReference type="Pfam" id="PF17917"/>
    </source>
</evidence>
<dbReference type="InterPro" id="IPR050951">
    <property type="entry name" value="Retrovirus_Pol_polyprotein"/>
</dbReference>
<dbReference type="GO" id="GO:0016787">
    <property type="term" value="F:hydrolase activity"/>
    <property type="evidence" value="ECO:0007669"/>
    <property type="project" value="UniProtKB-KW"/>
</dbReference>
<dbReference type="PANTHER" id="PTHR37984">
    <property type="entry name" value="PROTEIN CBG26694"/>
    <property type="match status" value="1"/>
</dbReference>
<organism evidence="10">
    <name type="scientific">Vitis vinifera</name>
    <name type="common">Grape</name>
    <dbReference type="NCBI Taxonomy" id="29760"/>
    <lineage>
        <taxon>Eukaryota</taxon>
        <taxon>Viridiplantae</taxon>
        <taxon>Streptophyta</taxon>
        <taxon>Embryophyta</taxon>
        <taxon>Tracheophyta</taxon>
        <taxon>Spermatophyta</taxon>
        <taxon>Magnoliopsida</taxon>
        <taxon>eudicotyledons</taxon>
        <taxon>Gunneridae</taxon>
        <taxon>Pentapetalae</taxon>
        <taxon>rosids</taxon>
        <taxon>Vitales</taxon>
        <taxon>Vitaceae</taxon>
        <taxon>Viteae</taxon>
        <taxon>Vitis</taxon>
    </lineage>
</organism>
<keyword evidence="5" id="KW-0378">Hydrolase</keyword>
<dbReference type="InterPro" id="IPR000477">
    <property type="entry name" value="RT_dom"/>
</dbReference>
<dbReference type="InterPro" id="IPR043502">
    <property type="entry name" value="DNA/RNA_pol_sf"/>
</dbReference>
<keyword evidence="3" id="KW-0540">Nuclease</keyword>
<dbReference type="GO" id="GO:0003964">
    <property type="term" value="F:RNA-directed DNA polymerase activity"/>
    <property type="evidence" value="ECO:0007669"/>
    <property type="project" value="UniProtKB-KW"/>
</dbReference>
<evidence type="ECO:0000256" key="4">
    <source>
        <dbReference type="ARBA" id="ARBA00022759"/>
    </source>
</evidence>
<dbReference type="PANTHER" id="PTHR37984:SF5">
    <property type="entry name" value="PROTEIN NYNRIN-LIKE"/>
    <property type="match status" value="1"/>
</dbReference>
<dbReference type="InterPro" id="IPR041373">
    <property type="entry name" value="RT_RNaseH"/>
</dbReference>
<dbReference type="Pfam" id="PF17917">
    <property type="entry name" value="RT_RNaseH"/>
    <property type="match status" value="1"/>
</dbReference>
<gene>
    <name evidence="10" type="ORF">VITISV_042656</name>
</gene>
<keyword evidence="6" id="KW-0695">RNA-directed DNA polymerase</keyword>
<feature type="domain" description="Reverse transcriptase" evidence="8">
    <location>
        <begin position="935"/>
        <end position="1063"/>
    </location>
</feature>
<evidence type="ECO:0000256" key="1">
    <source>
        <dbReference type="ARBA" id="ARBA00022679"/>
    </source>
</evidence>
<feature type="region of interest" description="Disordered" evidence="7">
    <location>
        <begin position="135"/>
        <end position="165"/>
    </location>
</feature>
<keyword evidence="2" id="KW-0548">Nucleotidyltransferase</keyword>
<dbReference type="EMBL" id="AM468987">
    <property type="protein sequence ID" value="CAN79247.1"/>
    <property type="molecule type" value="Genomic_DNA"/>
</dbReference>
<reference evidence="10" key="1">
    <citation type="journal article" date="2007" name="PLoS ONE">
        <title>The first genome sequence of an elite grapevine cultivar (Pinot noir Vitis vinifera L.): coping with a highly heterozygous genome.</title>
        <authorList>
            <person name="Velasco R."/>
            <person name="Zharkikh A."/>
            <person name="Troggio M."/>
            <person name="Cartwright D.A."/>
            <person name="Cestaro A."/>
            <person name="Pruss D."/>
            <person name="Pindo M."/>
            <person name="FitzGerald L.M."/>
            <person name="Vezzulli S."/>
            <person name="Reid J."/>
            <person name="Malacarne G."/>
            <person name="Iliev D."/>
            <person name="Coppola G."/>
            <person name="Wardell B."/>
            <person name="Micheletti D."/>
            <person name="Macalma T."/>
            <person name="Facci M."/>
            <person name="Mitchell J.T."/>
            <person name="Perazzolli M."/>
            <person name="Eldredge G."/>
            <person name="Gatto P."/>
            <person name="Oyzerski R."/>
            <person name="Moretto M."/>
            <person name="Gutin N."/>
            <person name="Stefanini M."/>
            <person name="Chen Y."/>
            <person name="Segala C."/>
            <person name="Davenport C."/>
            <person name="Dematte L."/>
            <person name="Mraz A."/>
            <person name="Battilana J."/>
            <person name="Stormo K."/>
            <person name="Costa F."/>
            <person name="Tao Q."/>
            <person name="Si-Ammour A."/>
            <person name="Harkins T."/>
            <person name="Lackey A."/>
            <person name="Perbost C."/>
            <person name="Taillon B."/>
            <person name="Stella A."/>
            <person name="Solovyev V."/>
            <person name="Fawcett J.A."/>
            <person name="Sterck L."/>
            <person name="Vandepoele K."/>
            <person name="Grando S.M."/>
            <person name="Toppo S."/>
            <person name="Moser C."/>
            <person name="Lanchbury J."/>
            <person name="Bogden R."/>
            <person name="Skolnick M."/>
            <person name="Sgaramella V."/>
            <person name="Bhatnagar S.K."/>
            <person name="Fontana P."/>
            <person name="Gutin A."/>
            <person name="Van de Peer Y."/>
            <person name="Salamini F."/>
            <person name="Viola R."/>
        </authorList>
    </citation>
    <scope>NUCLEOTIDE SEQUENCE</scope>
</reference>
<evidence type="ECO:0000259" key="8">
    <source>
        <dbReference type="Pfam" id="PF00078"/>
    </source>
</evidence>
<accession>A5BS45</accession>
<evidence type="ECO:0000256" key="3">
    <source>
        <dbReference type="ARBA" id="ARBA00022722"/>
    </source>
</evidence>